<proteinExistence type="predicted"/>
<sequence>MHVAAFTDCVAVHTCEEETTVLSAQHALKRERQLWYTASAPVLAWDGVVAVGKATSLERAQCLCAMHAESCCSASVCPSTRRAPSSCGTTRAAWRGAASWRRRRWPP</sequence>
<evidence type="ECO:0000313" key="2">
    <source>
        <dbReference type="Proteomes" id="UP000015354"/>
    </source>
</evidence>
<keyword evidence="2" id="KW-1185">Reference proteome</keyword>
<evidence type="ECO:0000313" key="1">
    <source>
        <dbReference type="EMBL" id="EPY16461.1"/>
    </source>
</evidence>
<protein>
    <submittedName>
        <fullName evidence="1">Uncharacterized protein</fullName>
    </submittedName>
</protein>
<reference evidence="1 2" key="1">
    <citation type="journal article" date="2013" name="PLoS ONE">
        <title>Predicting the Proteins of Angomonas deanei, Strigomonas culicis and Their Respective Endosymbionts Reveals New Aspects of the Trypanosomatidae Family.</title>
        <authorList>
            <person name="Motta M.C."/>
            <person name="Martins A.C."/>
            <person name="de Souza S.S."/>
            <person name="Catta-Preta C.M."/>
            <person name="Silva R."/>
            <person name="Klein C.C."/>
            <person name="de Almeida L.G."/>
            <person name="de Lima Cunha O."/>
            <person name="Ciapina L.P."/>
            <person name="Brocchi M."/>
            <person name="Colabardini A.C."/>
            <person name="de Araujo Lima B."/>
            <person name="Machado C.R."/>
            <person name="de Almeida Soares C.M."/>
            <person name="Probst C.M."/>
            <person name="de Menezes C.B."/>
            <person name="Thompson C.E."/>
            <person name="Bartholomeu D.C."/>
            <person name="Gradia D.F."/>
            <person name="Pavoni D.P."/>
            <person name="Grisard E.C."/>
            <person name="Fantinatti-Garboggini F."/>
            <person name="Marchini F.K."/>
            <person name="Rodrigues-Luiz G.F."/>
            <person name="Wagner G."/>
            <person name="Goldman G.H."/>
            <person name="Fietto J.L."/>
            <person name="Elias M.C."/>
            <person name="Goldman M.H."/>
            <person name="Sagot M.F."/>
            <person name="Pereira M."/>
            <person name="Stoco P.H."/>
            <person name="de Mendonca-Neto R.P."/>
            <person name="Teixeira S.M."/>
            <person name="Maciel T.E."/>
            <person name="de Oliveira Mendes T.A."/>
            <person name="Urmenyi T.P."/>
            <person name="de Souza W."/>
            <person name="Schenkman S."/>
            <person name="de Vasconcelos A.T."/>
        </authorList>
    </citation>
    <scope>NUCLEOTIDE SEQUENCE [LARGE SCALE GENOMIC DNA]</scope>
</reference>
<accession>S9UP50</accession>
<organism evidence="1 2">
    <name type="scientific">Strigomonas culicis</name>
    <dbReference type="NCBI Taxonomy" id="28005"/>
    <lineage>
        <taxon>Eukaryota</taxon>
        <taxon>Discoba</taxon>
        <taxon>Euglenozoa</taxon>
        <taxon>Kinetoplastea</taxon>
        <taxon>Metakinetoplastina</taxon>
        <taxon>Trypanosomatida</taxon>
        <taxon>Trypanosomatidae</taxon>
        <taxon>Strigomonadinae</taxon>
        <taxon>Strigomonas</taxon>
    </lineage>
</organism>
<comment type="caution">
    <text evidence="1">The sequence shown here is derived from an EMBL/GenBank/DDBJ whole genome shotgun (WGS) entry which is preliminary data.</text>
</comment>
<dbReference type="EMBL" id="ATMH01011147">
    <property type="protein sequence ID" value="EPY16461.1"/>
    <property type="molecule type" value="Genomic_DNA"/>
</dbReference>
<dbReference type="Proteomes" id="UP000015354">
    <property type="component" value="Unassembled WGS sequence"/>
</dbReference>
<dbReference type="AlphaFoldDB" id="S9UP50"/>
<gene>
    <name evidence="1" type="ORF">STCU_11241</name>
</gene>
<name>S9UP50_9TRYP</name>